<sequence length="213" mass="23964">MYQSISILILAILLFQGCAKTNAEYNLLRNNKQNSVKTFSTLSVKKLENQKELTIELGDTDKEVIVLDKQRVFASKLHISKMSKPFSLDITSSSTAGFFAPKVFFLNEKNKAVRTTTAKDLLFDRGLFKGTVFINKDYRKIVSLIVTQDIGELYKNHKVSYVTSTPVMIPVGPYMMTYISSSGDQNKTIKNVYGGKIILKLQVYNPAKVGNKE</sequence>
<dbReference type="AlphaFoldDB" id="A0A1W1BEL9"/>
<reference evidence="1" key="1">
    <citation type="submission" date="2016-10" db="EMBL/GenBank/DDBJ databases">
        <authorList>
            <person name="de Groot N.N."/>
        </authorList>
    </citation>
    <scope>NUCLEOTIDE SEQUENCE</scope>
</reference>
<organism evidence="1">
    <name type="scientific">hydrothermal vent metagenome</name>
    <dbReference type="NCBI Taxonomy" id="652676"/>
    <lineage>
        <taxon>unclassified sequences</taxon>
        <taxon>metagenomes</taxon>
        <taxon>ecological metagenomes</taxon>
    </lineage>
</organism>
<dbReference type="EMBL" id="FPHD01000017">
    <property type="protein sequence ID" value="SFV51996.1"/>
    <property type="molecule type" value="Genomic_DNA"/>
</dbReference>
<gene>
    <name evidence="1" type="ORF">MNB_SV-8-1038</name>
</gene>
<evidence type="ECO:0000313" key="1">
    <source>
        <dbReference type="EMBL" id="SFV51996.1"/>
    </source>
</evidence>
<proteinExistence type="predicted"/>
<accession>A0A1W1BEL9</accession>
<protein>
    <submittedName>
        <fullName evidence="1">Uncharacterized protein</fullName>
    </submittedName>
</protein>
<name>A0A1W1BEL9_9ZZZZ</name>